<comment type="caution">
    <text evidence="3">The sequence shown here is derived from an EMBL/GenBank/DDBJ whole genome shotgun (WGS) entry which is preliminary data.</text>
</comment>
<proteinExistence type="predicted"/>
<keyword evidence="2" id="KW-1133">Transmembrane helix</keyword>
<protein>
    <recommendedName>
        <fullName evidence="5">DedA family protein</fullName>
    </recommendedName>
</protein>
<name>A0A4Y9F6I5_9MICC</name>
<evidence type="ECO:0000313" key="4">
    <source>
        <dbReference type="Proteomes" id="UP000297951"/>
    </source>
</evidence>
<feature type="transmembrane region" description="Helical" evidence="2">
    <location>
        <begin position="137"/>
        <end position="160"/>
    </location>
</feature>
<feature type="transmembrane region" description="Helical" evidence="2">
    <location>
        <begin position="82"/>
        <end position="105"/>
    </location>
</feature>
<dbReference type="AlphaFoldDB" id="A0A4Y9F6I5"/>
<gene>
    <name evidence="3" type="ORF">E4U03_02170</name>
</gene>
<feature type="region of interest" description="Disordered" evidence="1">
    <location>
        <begin position="1"/>
        <end position="20"/>
    </location>
</feature>
<keyword evidence="2" id="KW-0812">Transmembrane</keyword>
<dbReference type="RefSeq" id="WP_135011349.1">
    <property type="nucleotide sequence ID" value="NZ_JADGLK010000005.1"/>
</dbReference>
<feature type="transmembrane region" description="Helical" evidence="2">
    <location>
        <begin position="167"/>
        <end position="186"/>
    </location>
</feature>
<evidence type="ECO:0008006" key="5">
    <source>
        <dbReference type="Google" id="ProtNLM"/>
    </source>
</evidence>
<evidence type="ECO:0000256" key="2">
    <source>
        <dbReference type="SAM" id="Phobius"/>
    </source>
</evidence>
<dbReference type="OrthoDB" id="3727474at2"/>
<reference evidence="3 4" key="1">
    <citation type="submission" date="2019-03" db="EMBL/GenBank/DDBJ databases">
        <title>Diversity of the mouse oral microbiome.</title>
        <authorList>
            <person name="Joseph S."/>
            <person name="Aduse-Opoku J."/>
            <person name="Curtis M."/>
            <person name="Wade W."/>
            <person name="Hashim A."/>
        </authorList>
    </citation>
    <scope>NUCLEOTIDE SEQUENCE [LARGE SCALE GENOMIC DNA]</scope>
    <source>
        <strain evidence="4">irhom_31</strain>
    </source>
</reference>
<dbReference type="Proteomes" id="UP000297951">
    <property type="component" value="Unassembled WGS sequence"/>
</dbReference>
<feature type="transmembrane region" description="Helical" evidence="2">
    <location>
        <begin position="30"/>
        <end position="50"/>
    </location>
</feature>
<keyword evidence="2" id="KW-0472">Membrane</keyword>
<sequence length="233" mass="26202">MTNPTGEEPQKENDPALPSFLTQPRPIDKVLLSLLAFMTIYSMVMIPLRPSLLVNAPWLVSLLTGSGLGLLITAAQNQGAALMLAALTAAAAASHIKFMAVYFFMGKHWGQDFITWLFANHTPLWWRKLEGFVEKHLFLSLLLGFIPFSPIPATILVAIAGIRKLKGWVIGLYIYLLAIGNKLFYLYLGLRFGEGIQPTLETIDRYMMQITLALIAYVFIMNWWRGSKKKPMQ</sequence>
<feature type="transmembrane region" description="Helical" evidence="2">
    <location>
        <begin position="206"/>
        <end position="224"/>
    </location>
</feature>
<dbReference type="STRING" id="85336.A7979_02430"/>
<accession>A0A4Y9F6I5</accession>
<organism evidence="3 4">
    <name type="scientific">Rothia nasimurium</name>
    <dbReference type="NCBI Taxonomy" id="85336"/>
    <lineage>
        <taxon>Bacteria</taxon>
        <taxon>Bacillati</taxon>
        <taxon>Actinomycetota</taxon>
        <taxon>Actinomycetes</taxon>
        <taxon>Micrococcales</taxon>
        <taxon>Micrococcaceae</taxon>
        <taxon>Rothia</taxon>
    </lineage>
</organism>
<feature type="transmembrane region" description="Helical" evidence="2">
    <location>
        <begin position="56"/>
        <end position="75"/>
    </location>
</feature>
<evidence type="ECO:0000256" key="1">
    <source>
        <dbReference type="SAM" id="MobiDB-lite"/>
    </source>
</evidence>
<evidence type="ECO:0000313" key="3">
    <source>
        <dbReference type="EMBL" id="TFU23720.1"/>
    </source>
</evidence>
<dbReference type="EMBL" id="SPQC01000005">
    <property type="protein sequence ID" value="TFU23720.1"/>
    <property type="molecule type" value="Genomic_DNA"/>
</dbReference>